<organism evidence="1 2">
    <name type="scientific">Shouchella lehensis G1</name>
    <dbReference type="NCBI Taxonomy" id="1246626"/>
    <lineage>
        <taxon>Bacteria</taxon>
        <taxon>Bacillati</taxon>
        <taxon>Bacillota</taxon>
        <taxon>Bacilli</taxon>
        <taxon>Bacillales</taxon>
        <taxon>Bacillaceae</taxon>
        <taxon>Shouchella</taxon>
    </lineage>
</organism>
<name>A0A060M127_9BACI</name>
<gene>
    <name evidence="1" type="ORF">BleG1_3560</name>
</gene>
<dbReference type="HOGENOM" id="CLU_3380517_0_0_9"/>
<sequence length="33" mass="3695">MTKFMKVMIIIVGIFIVFLLLTLIVASNPSVNQ</sequence>
<dbReference type="Proteomes" id="UP000027142">
    <property type="component" value="Chromosome"/>
</dbReference>
<dbReference type="KEGG" id="ble:BleG1_3560"/>
<dbReference type="EMBL" id="CP003923">
    <property type="protein sequence ID" value="AIC96107.1"/>
    <property type="molecule type" value="Genomic_DNA"/>
</dbReference>
<keyword evidence="2" id="KW-1185">Reference proteome</keyword>
<proteinExistence type="predicted"/>
<evidence type="ECO:0000313" key="1">
    <source>
        <dbReference type="EMBL" id="AIC96107.1"/>
    </source>
</evidence>
<accession>A0A060M127</accession>
<dbReference type="AlphaFoldDB" id="A0A060M127"/>
<dbReference type="PATRIC" id="fig|1246626.3.peg.3549"/>
<protein>
    <submittedName>
        <fullName evidence="1">Uncharacterized protein</fullName>
    </submittedName>
</protein>
<dbReference type="STRING" id="1246626.BleG1_3560"/>
<evidence type="ECO:0000313" key="2">
    <source>
        <dbReference type="Proteomes" id="UP000027142"/>
    </source>
</evidence>
<reference evidence="1 2" key="1">
    <citation type="journal article" date="2014" name="Gene">
        <title>A comparative genomic analysis of the alkalitolerant soil bacterium Bacillus lehensis G1.</title>
        <authorList>
            <person name="Noor Y.M."/>
            <person name="Samsulrizal N.H."/>
            <person name="Jema'on N.A."/>
            <person name="Low K.O."/>
            <person name="Ramli A.N."/>
            <person name="Alias N.I."/>
            <person name="Damis S.I."/>
            <person name="Fuzi S.F."/>
            <person name="Isa M.N."/>
            <person name="Murad A.M."/>
            <person name="Raih M.F."/>
            <person name="Bakar F.D."/>
            <person name="Najimudin N."/>
            <person name="Mahadi N.M."/>
            <person name="Illias R.M."/>
        </authorList>
    </citation>
    <scope>NUCLEOTIDE SEQUENCE [LARGE SCALE GENOMIC DNA]</scope>
    <source>
        <strain evidence="1 2">G1</strain>
    </source>
</reference>